<dbReference type="KEGG" id="pla:Plav_1287"/>
<proteinExistence type="predicted"/>
<name>A7HSM4_PARL1</name>
<evidence type="ECO:0000313" key="2">
    <source>
        <dbReference type="Proteomes" id="UP000006377"/>
    </source>
</evidence>
<dbReference type="AlphaFoldDB" id="A7HSM4"/>
<dbReference type="HOGENOM" id="CLU_923929_0_0_5"/>
<gene>
    <name evidence="1" type="ordered locus">Plav_1287</name>
</gene>
<dbReference type="eggNOG" id="ENOG5032Y8M">
    <property type="taxonomic scope" value="Bacteria"/>
</dbReference>
<accession>A7HSM4</accession>
<keyword evidence="2" id="KW-1185">Reference proteome</keyword>
<protein>
    <submittedName>
        <fullName evidence="1">Uncharacterized protein</fullName>
    </submittedName>
</protein>
<sequence>MLSDQRMKFRRKFQKSAPSDYFPMAGITRQIFPGQASCSIQIRRKPLDFSWPDACSCQAMTEALAAAHTLQFKSGKQNMASAAFAELRAARAEGRKPEEGTLRFGDLIDTLNPLQHIPVISELYRSVTGDSISPQARVAGGTLYGGPVGLMASIASLAIGGNGEDGMGDRILAGLTQPEDGRSTPAQAEERVAAKVAAETETAEIGRQANPVVAPPAQPVSVAREAAPMPRLSPEAFQALIGSFADPETMQAANSDLAAALDPALDEDGTVKSSMGDLTGAMQQALDKYEAMKSASATAGR</sequence>
<reference evidence="1 2" key="1">
    <citation type="journal article" date="2011" name="Stand. Genomic Sci.">
        <title>Complete genome sequence of Parvibaculum lavamentivorans type strain (DS-1(T)).</title>
        <authorList>
            <person name="Schleheck D."/>
            <person name="Weiss M."/>
            <person name="Pitluck S."/>
            <person name="Bruce D."/>
            <person name="Land M.L."/>
            <person name="Han S."/>
            <person name="Saunders E."/>
            <person name="Tapia R."/>
            <person name="Detter C."/>
            <person name="Brettin T."/>
            <person name="Han J."/>
            <person name="Woyke T."/>
            <person name="Goodwin L."/>
            <person name="Pennacchio L."/>
            <person name="Nolan M."/>
            <person name="Cook A.M."/>
            <person name="Kjelleberg S."/>
            <person name="Thomas T."/>
        </authorList>
    </citation>
    <scope>NUCLEOTIDE SEQUENCE [LARGE SCALE GENOMIC DNA]</scope>
    <source>
        <strain evidence="2">DS-1 / DSM 13023 / NCIMB 13966</strain>
    </source>
</reference>
<dbReference type="STRING" id="402881.Plav_1287"/>
<organism evidence="1 2">
    <name type="scientific">Parvibaculum lavamentivorans (strain DS-1 / DSM 13023 / NCIMB 13966)</name>
    <dbReference type="NCBI Taxonomy" id="402881"/>
    <lineage>
        <taxon>Bacteria</taxon>
        <taxon>Pseudomonadati</taxon>
        <taxon>Pseudomonadota</taxon>
        <taxon>Alphaproteobacteria</taxon>
        <taxon>Hyphomicrobiales</taxon>
        <taxon>Parvibaculaceae</taxon>
        <taxon>Parvibaculum</taxon>
    </lineage>
</organism>
<evidence type="ECO:0000313" key="1">
    <source>
        <dbReference type="EMBL" id="ABS62907.1"/>
    </source>
</evidence>
<dbReference type="Proteomes" id="UP000006377">
    <property type="component" value="Chromosome"/>
</dbReference>
<dbReference type="EMBL" id="CP000774">
    <property type="protein sequence ID" value="ABS62907.1"/>
    <property type="molecule type" value="Genomic_DNA"/>
</dbReference>